<keyword evidence="2" id="KW-0964">Secreted</keyword>
<dbReference type="InParanoid" id="F6X916"/>
<dbReference type="PANTHER" id="PTHR15427:SF2">
    <property type="entry name" value="EMILIN-3"/>
    <property type="match status" value="1"/>
</dbReference>
<evidence type="ECO:0000256" key="2">
    <source>
        <dbReference type="ARBA" id="ARBA00022525"/>
    </source>
</evidence>
<reference evidence="7" key="2">
    <citation type="submission" date="2025-09" db="UniProtKB">
        <authorList>
            <consortium name="Ensembl"/>
        </authorList>
    </citation>
    <scope>IDENTIFICATION</scope>
    <source>
        <strain evidence="7">Glennie</strain>
    </source>
</reference>
<keyword evidence="8" id="KW-1185">Reference proteome</keyword>
<dbReference type="FunCoup" id="F6X916">
    <property type="interactions" value="204"/>
</dbReference>
<protein>
    <submittedName>
        <fullName evidence="7">Elastin microfibril interfacer 3</fullName>
    </submittedName>
</protein>
<sequence length="827" mass="90432">MGWWWLWPRLVLCAGTVLCGMEAKGTYFPAPGPVSVPVPAPVPAPGPYSNRFNLYTSGSEPQFSPGKPLGKHKTYCAYVVQRNITCALQEGAESYVKAEYPKCGWSPKCPGKVMYRTLFRPRYKIGYKTVTELAWRCCPGVAGQGCPGRHTDHLGHLPPHPSPKIPPGQKLFPIPRMPPPPRIHSDQLPGPMNHHYSRKLPGLFGERLDRLEEDMHRLSQSYSTLQGMVSGLGDHLRLAIREDTAPMIGAPMHSPRAPDSTVGFGVIPEGVVHAAGGPGDPPLPVGEILTKVTEVSDTLKTKTGLLDQVQGLVLDHDSQIKQLLESSRPSPLTSLALLEEYVDARLSRLRGELLDGFEKKLVHIQSTCDFQIREVRQQCEEEKASSLQLQQALDGKELEIKREISHLETQIQGLSMGESCCGHLNHITERMDILEKGLHALSESQKTLDARLDGELARHSPGTLVDLVDGRLEDLEARINASERGAGGCCPGPDEGVRASEVEDIRTIFEDKMRALEDRFLTIVGELSNASSSAAVDGAAVPLLEADPASGRRQSSPGLSVVQSRLTALETLCSARCAPVSGEAETITAEIKDFESKSQNLVLQVDRNFELLQKLNSTVLEIQRQLEEEGETSSLQGEITLLKVNLNTVSKSLTGLKDSVHQYSDAIFHVNSSLGERERKVDGEVQALQDKVSGQGAQLLYSNQRVLNLKGDLQRLKAQIAQDLGHCKHVAQDVQREVGRFDQRVAQVESLCGGLSLAAGGLDTVKEQLLGPTGALWGSVDQINTTLATHAREITTLRNDLLDFQAKVSELSEQMSHLPDTAEQESR</sequence>
<dbReference type="Pfam" id="PF07546">
    <property type="entry name" value="EMI"/>
    <property type="match status" value="1"/>
</dbReference>
<evidence type="ECO:0000313" key="8">
    <source>
        <dbReference type="Proteomes" id="UP000002279"/>
    </source>
</evidence>
<reference evidence="7" key="1">
    <citation type="submission" date="2025-08" db="UniProtKB">
        <authorList>
            <consortium name="Ensembl"/>
        </authorList>
    </citation>
    <scope>IDENTIFICATION</scope>
    <source>
        <strain evidence="7">Glennie</strain>
    </source>
</reference>
<evidence type="ECO:0000256" key="5">
    <source>
        <dbReference type="SAM" id="SignalP"/>
    </source>
</evidence>
<dbReference type="HOGENOM" id="CLU_716777_0_0_1"/>
<proteinExistence type="predicted"/>
<evidence type="ECO:0000256" key="1">
    <source>
        <dbReference type="ARBA" id="ARBA00004613"/>
    </source>
</evidence>
<comment type="subcellular location">
    <subcellularLocation>
        <location evidence="1">Secreted</location>
    </subcellularLocation>
</comment>
<keyword evidence="3 5" id="KW-0732">Signal</keyword>
<accession>F6X916</accession>
<dbReference type="GO" id="GO:0005576">
    <property type="term" value="C:extracellular region"/>
    <property type="evidence" value="ECO:0007669"/>
    <property type="project" value="UniProtKB-SubCell"/>
</dbReference>
<keyword evidence="4" id="KW-1015">Disulfide bond</keyword>
<dbReference type="GeneTree" id="ENSGT01030000234633"/>
<dbReference type="PROSITE" id="PS51041">
    <property type="entry name" value="EMI"/>
    <property type="match status" value="1"/>
</dbReference>
<dbReference type="InterPro" id="IPR050392">
    <property type="entry name" value="Collagen/C1q_domain"/>
</dbReference>
<evidence type="ECO:0000313" key="7">
    <source>
        <dbReference type="Ensembl" id="ENSOANP00000022614.2"/>
    </source>
</evidence>
<feature type="domain" description="EMI" evidence="6">
    <location>
        <begin position="72"/>
        <end position="148"/>
    </location>
</feature>
<dbReference type="Proteomes" id="UP000002279">
    <property type="component" value="Unplaced"/>
</dbReference>
<dbReference type="InterPro" id="IPR011489">
    <property type="entry name" value="EMI_domain"/>
</dbReference>
<dbReference type="AlphaFoldDB" id="F6X916"/>
<evidence type="ECO:0000256" key="3">
    <source>
        <dbReference type="ARBA" id="ARBA00022729"/>
    </source>
</evidence>
<dbReference type="eggNOG" id="ENOG502QV8J">
    <property type="taxonomic scope" value="Eukaryota"/>
</dbReference>
<evidence type="ECO:0000259" key="6">
    <source>
        <dbReference type="PROSITE" id="PS51041"/>
    </source>
</evidence>
<feature type="chain" id="PRO_5027594868" evidence="5">
    <location>
        <begin position="20"/>
        <end position="827"/>
    </location>
</feature>
<name>F6X916_ORNAN</name>
<organism evidence="7 8">
    <name type="scientific">Ornithorhynchus anatinus</name>
    <name type="common">Duckbill platypus</name>
    <dbReference type="NCBI Taxonomy" id="9258"/>
    <lineage>
        <taxon>Eukaryota</taxon>
        <taxon>Metazoa</taxon>
        <taxon>Chordata</taxon>
        <taxon>Craniata</taxon>
        <taxon>Vertebrata</taxon>
        <taxon>Euteleostomi</taxon>
        <taxon>Mammalia</taxon>
        <taxon>Monotremata</taxon>
        <taxon>Ornithorhynchidae</taxon>
        <taxon>Ornithorhynchus</taxon>
    </lineage>
</organism>
<dbReference type="Ensembl" id="ENSOANT00000022618.2">
    <property type="protein sequence ID" value="ENSOANP00000022614.2"/>
    <property type="gene ID" value="ENSOANG00000014348.2"/>
</dbReference>
<evidence type="ECO:0000256" key="4">
    <source>
        <dbReference type="ARBA" id="ARBA00023157"/>
    </source>
</evidence>
<dbReference type="Bgee" id="ENSOANG00000014348">
    <property type="expression patterns" value="Expressed in fibroblast and 1 other cell type or tissue"/>
</dbReference>
<dbReference type="PANTHER" id="PTHR15427">
    <property type="entry name" value="EMILIN ELASTIN MICROFIBRIL INTERFACE-LOCATED PROTEIN ELASTIN MICROFIBRIL INTERFACER"/>
    <property type="match status" value="1"/>
</dbReference>
<dbReference type="OMA" id="EDCQNKN"/>
<feature type="signal peptide" evidence="5">
    <location>
        <begin position="1"/>
        <end position="19"/>
    </location>
</feature>